<evidence type="ECO:0000256" key="1">
    <source>
        <dbReference type="ARBA" id="ARBA00001947"/>
    </source>
</evidence>
<keyword evidence="4" id="KW-0862">Zinc</keyword>
<dbReference type="GO" id="GO:0016787">
    <property type="term" value="F:hydrolase activity"/>
    <property type="evidence" value="ECO:0007669"/>
    <property type="project" value="UniProtKB-KW"/>
</dbReference>
<evidence type="ECO:0000313" key="9">
    <source>
        <dbReference type="Proteomes" id="UP000003947"/>
    </source>
</evidence>
<dbReference type="Proteomes" id="UP000003947">
    <property type="component" value="Unassembled WGS sequence"/>
</dbReference>
<feature type="compositionally biased region" description="Basic and acidic residues" evidence="5">
    <location>
        <begin position="341"/>
        <end position="352"/>
    </location>
</feature>
<dbReference type="InterPro" id="IPR050072">
    <property type="entry name" value="Peptidase_M20A"/>
</dbReference>
<dbReference type="PROSITE" id="PS00758">
    <property type="entry name" value="ARGE_DAPE_CPG2_1"/>
    <property type="match status" value="1"/>
</dbReference>
<dbReference type="PANTHER" id="PTHR43808:SF17">
    <property type="entry name" value="PEPTIDASE M20"/>
    <property type="match status" value="1"/>
</dbReference>
<evidence type="ECO:0000256" key="2">
    <source>
        <dbReference type="ARBA" id="ARBA00022723"/>
    </source>
</evidence>
<evidence type="ECO:0000313" key="8">
    <source>
        <dbReference type="EMBL" id="EIM30397.1"/>
    </source>
</evidence>
<dbReference type="Pfam" id="PF01546">
    <property type="entry name" value="Peptidase_M20"/>
    <property type="match status" value="1"/>
</dbReference>
<gene>
    <name evidence="8" type="ORF">MicloDRAFT_00009480</name>
</gene>
<name>I4Z2F5_9HYPH</name>
<dbReference type="Pfam" id="PF07687">
    <property type="entry name" value="M20_dimer"/>
    <property type="match status" value="1"/>
</dbReference>
<dbReference type="InterPro" id="IPR036264">
    <property type="entry name" value="Bact_exopeptidase_dim_dom"/>
</dbReference>
<dbReference type="GO" id="GO:0046872">
    <property type="term" value="F:metal ion binding"/>
    <property type="evidence" value="ECO:0007669"/>
    <property type="project" value="UniProtKB-KW"/>
</dbReference>
<dbReference type="InterPro" id="IPR011650">
    <property type="entry name" value="Peptidase_M20_dimer"/>
</dbReference>
<keyword evidence="3" id="KW-0378">Hydrolase</keyword>
<organism evidence="8 9">
    <name type="scientific">Microvirga lotononidis</name>
    <dbReference type="NCBI Taxonomy" id="864069"/>
    <lineage>
        <taxon>Bacteria</taxon>
        <taxon>Pseudomonadati</taxon>
        <taxon>Pseudomonadota</taxon>
        <taxon>Alphaproteobacteria</taxon>
        <taxon>Hyphomicrobiales</taxon>
        <taxon>Methylobacteriaceae</taxon>
        <taxon>Microvirga</taxon>
    </lineage>
</organism>
<sequence precursor="true">MKKRVLCMAVGLLALSTASATVAVAQSPQPTNHAEVASSIIADPKFKAATAVFDRDHEKIVSELIEITEIPSPPFKEKVRAEAYRKKLADLGLSNVEIDEEGNVLAIRKGTASDGKFVAVIAHLDTVFPEGTEVKVRREGTKLMAPGIGDDAKGLTVVLAYLRAMDEAKIQTKDDILIVGSVGEEGLGDLRGVKHLFQKGKYKDKIKSALIVDGGDMETVTNGATGSKRYLVTFRGPGGHSYGAFGLVNPAFAMGEAMAQFSRTQVPSNPKTTYSIGVIGGGTSVNSIPNELWMQVDMRSVSVEELAKLEKRFLEIVDRAVDTENNARSTKEGPITVTKELVGDRPAGKTDESNDIVQAVSAVLKAYEYKPKYNTSSTDSNVPMSLGIPAVTVGRGAAGKSDRSHSLDEWVDVEKGPDVKALTAGLAMLLSVSGMTDSSL</sequence>
<dbReference type="PANTHER" id="PTHR43808">
    <property type="entry name" value="ACETYLORNITHINE DEACETYLASE"/>
    <property type="match status" value="1"/>
</dbReference>
<keyword evidence="6" id="KW-0732">Signal</keyword>
<dbReference type="eggNOG" id="COG0624">
    <property type="taxonomic scope" value="Bacteria"/>
</dbReference>
<feature type="signal peptide" evidence="6">
    <location>
        <begin position="1"/>
        <end position="20"/>
    </location>
</feature>
<evidence type="ECO:0000256" key="4">
    <source>
        <dbReference type="ARBA" id="ARBA00022833"/>
    </source>
</evidence>
<dbReference type="SUPFAM" id="SSF53187">
    <property type="entry name" value="Zn-dependent exopeptidases"/>
    <property type="match status" value="1"/>
</dbReference>
<evidence type="ECO:0000256" key="3">
    <source>
        <dbReference type="ARBA" id="ARBA00022801"/>
    </source>
</evidence>
<keyword evidence="9" id="KW-1185">Reference proteome</keyword>
<dbReference type="Gene3D" id="3.40.630.10">
    <property type="entry name" value="Zn peptidases"/>
    <property type="match status" value="1"/>
</dbReference>
<protein>
    <submittedName>
        <fullName evidence="8">Di-/tripeptidase</fullName>
    </submittedName>
</protein>
<dbReference type="HOGENOM" id="CLU_051308_0_0_5"/>
<accession>I4Z2F5</accession>
<evidence type="ECO:0000256" key="5">
    <source>
        <dbReference type="SAM" id="MobiDB-lite"/>
    </source>
</evidence>
<dbReference type="PATRIC" id="fig|864069.3.peg.1057"/>
<evidence type="ECO:0000256" key="6">
    <source>
        <dbReference type="SAM" id="SignalP"/>
    </source>
</evidence>
<proteinExistence type="predicted"/>
<feature type="region of interest" description="Disordered" evidence="5">
    <location>
        <begin position="325"/>
        <end position="352"/>
    </location>
</feature>
<comment type="cofactor">
    <cofactor evidence="1">
        <name>Zn(2+)</name>
        <dbReference type="ChEBI" id="CHEBI:29105"/>
    </cofactor>
</comment>
<dbReference type="InterPro" id="IPR002933">
    <property type="entry name" value="Peptidase_M20"/>
</dbReference>
<dbReference type="InterPro" id="IPR001261">
    <property type="entry name" value="ArgE/DapE_CS"/>
</dbReference>
<evidence type="ECO:0000259" key="7">
    <source>
        <dbReference type="Pfam" id="PF07687"/>
    </source>
</evidence>
<reference evidence="8 9" key="1">
    <citation type="submission" date="2012-02" db="EMBL/GenBank/DDBJ databases">
        <title>Improved High-Quality Draft sequence of Microvirga sp. WSM3557.</title>
        <authorList>
            <consortium name="US DOE Joint Genome Institute"/>
            <person name="Lucas S."/>
            <person name="Han J."/>
            <person name="Lapidus A."/>
            <person name="Cheng J.-F."/>
            <person name="Goodwin L."/>
            <person name="Pitluck S."/>
            <person name="Peters L."/>
            <person name="Zhang X."/>
            <person name="Detter J.C."/>
            <person name="Han C."/>
            <person name="Tapia R."/>
            <person name="Land M."/>
            <person name="Hauser L."/>
            <person name="Kyrpides N."/>
            <person name="Ivanova N."/>
            <person name="Pagani I."/>
            <person name="Brau L."/>
            <person name="Yates R."/>
            <person name="O'Hara G."/>
            <person name="Rui T."/>
            <person name="Howieson J."/>
            <person name="Reeve W."/>
            <person name="Woyke T."/>
        </authorList>
    </citation>
    <scope>NUCLEOTIDE SEQUENCE [LARGE SCALE GENOMIC DNA]</scope>
    <source>
        <strain evidence="8 9">WSM3557</strain>
    </source>
</reference>
<feature type="domain" description="Peptidase M20 dimerisation" evidence="7">
    <location>
        <begin position="223"/>
        <end position="319"/>
    </location>
</feature>
<dbReference type="STRING" id="864069.MicloDRAFT_00009480"/>
<dbReference type="RefSeq" id="WP_009489586.1">
    <property type="nucleotide sequence ID" value="NZ_CP141049.1"/>
</dbReference>
<dbReference type="SUPFAM" id="SSF55031">
    <property type="entry name" value="Bacterial exopeptidase dimerisation domain"/>
    <property type="match status" value="1"/>
</dbReference>
<keyword evidence="2" id="KW-0479">Metal-binding</keyword>
<feature type="chain" id="PRO_5003698225" evidence="6">
    <location>
        <begin position="21"/>
        <end position="440"/>
    </location>
</feature>
<dbReference type="AlphaFoldDB" id="I4Z2F5"/>
<dbReference type="Gene3D" id="3.30.70.360">
    <property type="match status" value="1"/>
</dbReference>
<dbReference type="EMBL" id="JH660638">
    <property type="protein sequence ID" value="EIM30397.1"/>
    <property type="molecule type" value="Genomic_DNA"/>
</dbReference>